<evidence type="ECO:0000313" key="8">
    <source>
        <dbReference type="EMBL" id="CAD9433825.1"/>
    </source>
</evidence>
<dbReference type="GO" id="GO:0003755">
    <property type="term" value="F:peptidyl-prolyl cis-trans isomerase activity"/>
    <property type="evidence" value="ECO:0007669"/>
    <property type="project" value="UniProtKB-KW"/>
</dbReference>
<evidence type="ECO:0000256" key="1">
    <source>
        <dbReference type="ARBA" id="ARBA00000971"/>
    </source>
</evidence>
<feature type="signal peptide" evidence="6">
    <location>
        <begin position="1"/>
        <end position="18"/>
    </location>
</feature>
<comment type="catalytic activity">
    <reaction evidence="1 5">
        <text>[protein]-peptidylproline (omega=180) = [protein]-peptidylproline (omega=0)</text>
        <dbReference type="Rhea" id="RHEA:16237"/>
        <dbReference type="Rhea" id="RHEA-COMP:10747"/>
        <dbReference type="Rhea" id="RHEA-COMP:10748"/>
        <dbReference type="ChEBI" id="CHEBI:83833"/>
        <dbReference type="ChEBI" id="CHEBI:83834"/>
        <dbReference type="EC" id="5.2.1.8"/>
    </reaction>
</comment>
<dbReference type="AlphaFoldDB" id="A0A7S2CRY0"/>
<dbReference type="SUPFAM" id="SSF54534">
    <property type="entry name" value="FKBP-like"/>
    <property type="match status" value="1"/>
</dbReference>
<evidence type="ECO:0000256" key="2">
    <source>
        <dbReference type="ARBA" id="ARBA00013194"/>
    </source>
</evidence>
<feature type="chain" id="PRO_5031404425" description="peptidylprolyl isomerase" evidence="6">
    <location>
        <begin position="19"/>
        <end position="199"/>
    </location>
</feature>
<protein>
    <recommendedName>
        <fullName evidence="2 5">peptidylprolyl isomerase</fullName>
        <ecNumber evidence="2 5">5.2.1.8</ecNumber>
    </recommendedName>
</protein>
<dbReference type="PANTHER" id="PTHR43811:SF19">
    <property type="entry name" value="39 KDA FK506-BINDING NUCLEAR PROTEIN"/>
    <property type="match status" value="1"/>
</dbReference>
<keyword evidence="3 5" id="KW-0697">Rotamase</keyword>
<proteinExistence type="predicted"/>
<keyword evidence="4 5" id="KW-0413">Isomerase</keyword>
<dbReference type="EMBL" id="HBGU01020362">
    <property type="protein sequence ID" value="CAD9433825.1"/>
    <property type="molecule type" value="Transcribed_RNA"/>
</dbReference>
<evidence type="ECO:0000256" key="5">
    <source>
        <dbReference type="PROSITE-ProRule" id="PRU00277"/>
    </source>
</evidence>
<dbReference type="Pfam" id="PF00254">
    <property type="entry name" value="FKBP_C"/>
    <property type="match status" value="1"/>
</dbReference>
<evidence type="ECO:0000256" key="6">
    <source>
        <dbReference type="SAM" id="SignalP"/>
    </source>
</evidence>
<dbReference type="InterPro" id="IPR001179">
    <property type="entry name" value="PPIase_FKBP_dom"/>
</dbReference>
<evidence type="ECO:0000259" key="7">
    <source>
        <dbReference type="PROSITE" id="PS50059"/>
    </source>
</evidence>
<organism evidence="8">
    <name type="scientific">Haptolina brevifila</name>
    <dbReference type="NCBI Taxonomy" id="156173"/>
    <lineage>
        <taxon>Eukaryota</taxon>
        <taxon>Haptista</taxon>
        <taxon>Haptophyta</taxon>
        <taxon>Prymnesiophyceae</taxon>
        <taxon>Prymnesiales</taxon>
        <taxon>Prymnesiaceae</taxon>
        <taxon>Haptolina</taxon>
    </lineage>
</organism>
<dbReference type="FunFam" id="3.10.50.40:FF:000006">
    <property type="entry name" value="Peptidyl-prolyl cis-trans isomerase"/>
    <property type="match status" value="1"/>
</dbReference>
<dbReference type="InterPro" id="IPR046357">
    <property type="entry name" value="PPIase_dom_sf"/>
</dbReference>
<feature type="domain" description="PPIase FKBP-type" evidence="7">
    <location>
        <begin position="69"/>
        <end position="157"/>
    </location>
</feature>
<sequence length="199" mass="21129">MLFATIAFAAAYVPLPAARIVRSVQQPRLLSRLVMAVGPVEVTDEWTTTPSGLSFVDIAQGSGEQPTTGSVVKVEYTGWLEASGTMFDSSSGRAPIAFAVGTGRVIPGWDEGVLSMRVGGKRRLSIPPELGYGDEGAGESIPGGSRLQFECELVSIESGFGAFISTFPGGLSNFVLITLLTASFIPYFLPENLKPTYWS</sequence>
<reference evidence="8" key="1">
    <citation type="submission" date="2021-01" db="EMBL/GenBank/DDBJ databases">
        <authorList>
            <person name="Corre E."/>
            <person name="Pelletier E."/>
            <person name="Niang G."/>
            <person name="Scheremetjew M."/>
            <person name="Finn R."/>
            <person name="Kale V."/>
            <person name="Holt S."/>
            <person name="Cochrane G."/>
            <person name="Meng A."/>
            <person name="Brown T."/>
            <person name="Cohen L."/>
        </authorList>
    </citation>
    <scope>NUCLEOTIDE SEQUENCE</scope>
    <source>
        <strain evidence="8">UTEX LB 985</strain>
    </source>
</reference>
<gene>
    <name evidence="8" type="ORF">CBRE1094_LOCUS11126</name>
</gene>
<name>A0A7S2CRY0_9EUKA</name>
<keyword evidence="6" id="KW-0732">Signal</keyword>
<dbReference type="PROSITE" id="PS50059">
    <property type="entry name" value="FKBP_PPIASE"/>
    <property type="match status" value="1"/>
</dbReference>
<accession>A0A7S2CRY0</accession>
<evidence type="ECO:0000256" key="4">
    <source>
        <dbReference type="ARBA" id="ARBA00023235"/>
    </source>
</evidence>
<dbReference type="EC" id="5.2.1.8" evidence="2 5"/>
<dbReference type="PANTHER" id="PTHR43811">
    <property type="entry name" value="FKBP-TYPE PEPTIDYL-PROLYL CIS-TRANS ISOMERASE FKPA"/>
    <property type="match status" value="1"/>
</dbReference>
<evidence type="ECO:0000256" key="3">
    <source>
        <dbReference type="ARBA" id="ARBA00023110"/>
    </source>
</evidence>
<dbReference type="Gene3D" id="3.10.50.40">
    <property type="match status" value="1"/>
</dbReference>